<feature type="signal peptide" evidence="7">
    <location>
        <begin position="1"/>
        <end position="24"/>
    </location>
</feature>
<feature type="chain" id="PRO_5046793017" evidence="7">
    <location>
        <begin position="25"/>
        <end position="261"/>
    </location>
</feature>
<feature type="domain" description="Solute-binding protein family 3/N-terminal" evidence="8">
    <location>
        <begin position="30"/>
        <end position="257"/>
    </location>
</feature>
<comment type="similarity">
    <text evidence="2 6">Belongs to the bacterial solute-binding protein 3 family.</text>
</comment>
<accession>A0ABW2B774</accession>
<keyword evidence="5" id="KW-0574">Periplasm</keyword>
<dbReference type="SUPFAM" id="SSF53850">
    <property type="entry name" value="Periplasmic binding protein-like II"/>
    <property type="match status" value="1"/>
</dbReference>
<dbReference type="Pfam" id="PF00497">
    <property type="entry name" value="SBP_bac_3"/>
    <property type="match status" value="1"/>
</dbReference>
<evidence type="ECO:0000313" key="10">
    <source>
        <dbReference type="EMBL" id="MFC6761590.1"/>
    </source>
</evidence>
<dbReference type="InterPro" id="IPR018313">
    <property type="entry name" value="SBP_3_CS"/>
</dbReference>
<dbReference type="SMART" id="SM00062">
    <property type="entry name" value="PBPb"/>
    <property type="match status" value="1"/>
</dbReference>
<evidence type="ECO:0000259" key="9">
    <source>
        <dbReference type="SMART" id="SM00079"/>
    </source>
</evidence>
<protein>
    <submittedName>
        <fullName evidence="10">ABC transporter substrate-binding protein</fullName>
    </submittedName>
</protein>
<dbReference type="InterPro" id="IPR001638">
    <property type="entry name" value="Solute-binding_3/MltF_N"/>
</dbReference>
<dbReference type="Proteomes" id="UP001596353">
    <property type="component" value="Unassembled WGS sequence"/>
</dbReference>
<dbReference type="InterPro" id="IPR005768">
    <property type="entry name" value="Lys_Arg_Orn-bd"/>
</dbReference>
<dbReference type="PROSITE" id="PS01039">
    <property type="entry name" value="SBP_BACTERIAL_3"/>
    <property type="match status" value="1"/>
</dbReference>
<evidence type="ECO:0000256" key="4">
    <source>
        <dbReference type="ARBA" id="ARBA00022729"/>
    </source>
</evidence>
<gene>
    <name evidence="10" type="ORF">ACFQFQ_22420</name>
</gene>
<evidence type="ECO:0000256" key="1">
    <source>
        <dbReference type="ARBA" id="ARBA00004418"/>
    </source>
</evidence>
<feature type="domain" description="Ionotropic glutamate receptor C-terminal" evidence="9">
    <location>
        <begin position="30"/>
        <end position="256"/>
    </location>
</feature>
<evidence type="ECO:0000313" key="11">
    <source>
        <dbReference type="Proteomes" id="UP001596353"/>
    </source>
</evidence>
<name>A0ABW2B774_9RHOB</name>
<evidence type="ECO:0000256" key="2">
    <source>
        <dbReference type="ARBA" id="ARBA00010333"/>
    </source>
</evidence>
<proteinExistence type="inferred from homology"/>
<dbReference type="SMART" id="SM00079">
    <property type="entry name" value="PBPe"/>
    <property type="match status" value="1"/>
</dbReference>
<sequence>MKTSFASALSGAITALTFAFSAVAQDLPDALVIGTEGAYPPFNFTESDGNVAGFEIDLGNAMCAHMKVECTWVTQDWDGIIPGLQAKKYDAIIASLYITDERRKVISFSDKYYNVPSRFVVATDSTLDISADGLSGTVVGTQRATSFERYLTAEMPDVEVRLYGTMDEAYLDLASGRVDAVLGDVIALQDGFLGTPEGSGFELRGPEFTNPEYFGYGAGVAVRQDDQAIADAFSEAIKALRENGTYQEISQKWFGLDVYGS</sequence>
<dbReference type="PANTHER" id="PTHR35936">
    <property type="entry name" value="MEMBRANE-BOUND LYTIC MUREIN TRANSGLYCOSYLASE F"/>
    <property type="match status" value="1"/>
</dbReference>
<dbReference type="PANTHER" id="PTHR35936:SF17">
    <property type="entry name" value="ARGININE-BINDING EXTRACELLULAR PROTEIN ARTP"/>
    <property type="match status" value="1"/>
</dbReference>
<comment type="subcellular location">
    <subcellularLocation>
        <location evidence="1">Periplasm</location>
    </subcellularLocation>
</comment>
<dbReference type="NCBIfam" id="TIGR01096">
    <property type="entry name" value="3A0103s03R"/>
    <property type="match status" value="1"/>
</dbReference>
<keyword evidence="4 7" id="KW-0732">Signal</keyword>
<dbReference type="EMBL" id="JBHSWG010000003">
    <property type="protein sequence ID" value="MFC6761590.1"/>
    <property type="molecule type" value="Genomic_DNA"/>
</dbReference>
<evidence type="ECO:0000259" key="8">
    <source>
        <dbReference type="SMART" id="SM00062"/>
    </source>
</evidence>
<keyword evidence="3" id="KW-0813">Transport</keyword>
<evidence type="ECO:0000256" key="6">
    <source>
        <dbReference type="RuleBase" id="RU003744"/>
    </source>
</evidence>
<evidence type="ECO:0000256" key="5">
    <source>
        <dbReference type="ARBA" id="ARBA00022764"/>
    </source>
</evidence>
<keyword evidence="11" id="KW-1185">Reference proteome</keyword>
<reference evidence="11" key="1">
    <citation type="journal article" date="2019" name="Int. J. Syst. Evol. Microbiol.">
        <title>The Global Catalogue of Microorganisms (GCM) 10K type strain sequencing project: providing services to taxonomists for standard genome sequencing and annotation.</title>
        <authorList>
            <consortium name="The Broad Institute Genomics Platform"/>
            <consortium name="The Broad Institute Genome Sequencing Center for Infectious Disease"/>
            <person name="Wu L."/>
            <person name="Ma J."/>
        </authorList>
    </citation>
    <scope>NUCLEOTIDE SEQUENCE [LARGE SCALE GENOMIC DNA]</scope>
    <source>
        <strain evidence="11">CCUG 66188</strain>
    </source>
</reference>
<evidence type="ECO:0000256" key="3">
    <source>
        <dbReference type="ARBA" id="ARBA00022448"/>
    </source>
</evidence>
<dbReference type="CDD" id="cd13703">
    <property type="entry name" value="PBP2_HisJ_LAO"/>
    <property type="match status" value="1"/>
</dbReference>
<dbReference type="InterPro" id="IPR001320">
    <property type="entry name" value="Iontro_rcpt_C"/>
</dbReference>
<comment type="caution">
    <text evidence="10">The sequence shown here is derived from an EMBL/GenBank/DDBJ whole genome shotgun (WGS) entry which is preliminary data.</text>
</comment>
<organism evidence="10 11">
    <name type="scientific">Sulfitobacter porphyrae</name>
    <dbReference type="NCBI Taxonomy" id="1246864"/>
    <lineage>
        <taxon>Bacteria</taxon>
        <taxon>Pseudomonadati</taxon>
        <taxon>Pseudomonadota</taxon>
        <taxon>Alphaproteobacteria</taxon>
        <taxon>Rhodobacterales</taxon>
        <taxon>Roseobacteraceae</taxon>
        <taxon>Sulfitobacter</taxon>
    </lineage>
</organism>
<evidence type="ECO:0000256" key="7">
    <source>
        <dbReference type="SAM" id="SignalP"/>
    </source>
</evidence>
<dbReference type="Gene3D" id="3.40.190.10">
    <property type="entry name" value="Periplasmic binding protein-like II"/>
    <property type="match status" value="2"/>
</dbReference>